<name>A0A7R9WIL0_9STRA</name>
<dbReference type="EMBL" id="HBED01047991">
    <property type="protein sequence ID" value="CAD8325735.1"/>
    <property type="molecule type" value="Transcribed_RNA"/>
</dbReference>
<proteinExistence type="predicted"/>
<protein>
    <submittedName>
        <fullName evidence="1">Uncharacterized protein</fullName>
    </submittedName>
</protein>
<sequence length="123" mass="13518">MPLESYSLHIENPHFGELFVDESLSCLQHQMCTVCGELGNIYQGQSWAFPPNFVGRRIASRCCRKFAAKGGSSEETGEAKGPNTQDGCIDAACERDPVPVPQSHFQRGRPSSEAPKVFIKCTL</sequence>
<accession>A0A7R9WIL0</accession>
<organism evidence="1">
    <name type="scientific">Pseudictyota dubia</name>
    <dbReference type="NCBI Taxonomy" id="2749911"/>
    <lineage>
        <taxon>Eukaryota</taxon>
        <taxon>Sar</taxon>
        <taxon>Stramenopiles</taxon>
        <taxon>Ochrophyta</taxon>
        <taxon>Bacillariophyta</taxon>
        <taxon>Mediophyceae</taxon>
        <taxon>Biddulphiophycidae</taxon>
        <taxon>Eupodiscales</taxon>
        <taxon>Odontellaceae</taxon>
        <taxon>Pseudictyota</taxon>
    </lineage>
</organism>
<gene>
    <name evidence="1" type="ORF">TDUB1175_LOCUS24155</name>
</gene>
<reference evidence="1" key="1">
    <citation type="submission" date="2021-01" db="EMBL/GenBank/DDBJ databases">
        <authorList>
            <person name="Corre E."/>
            <person name="Pelletier E."/>
            <person name="Niang G."/>
            <person name="Scheremetjew M."/>
            <person name="Finn R."/>
            <person name="Kale V."/>
            <person name="Holt S."/>
            <person name="Cochrane G."/>
            <person name="Meng A."/>
            <person name="Brown T."/>
            <person name="Cohen L."/>
        </authorList>
    </citation>
    <scope>NUCLEOTIDE SEQUENCE</scope>
    <source>
        <strain evidence="1">CCMP147</strain>
    </source>
</reference>
<evidence type="ECO:0000313" key="1">
    <source>
        <dbReference type="EMBL" id="CAD8325735.1"/>
    </source>
</evidence>
<dbReference type="AlphaFoldDB" id="A0A7R9WIL0"/>